<feature type="non-terminal residue" evidence="3">
    <location>
        <position position="1"/>
    </location>
</feature>
<evidence type="ECO:0000259" key="2">
    <source>
        <dbReference type="PROSITE" id="PS50234"/>
    </source>
</evidence>
<dbReference type="PANTHER" id="PTHR10338">
    <property type="entry name" value="INTER-ALPHA-TRYPSIN INHIBITOR HEAVY CHAIN FAMILY MEMBER"/>
    <property type="match status" value="1"/>
</dbReference>
<dbReference type="Proteomes" id="UP000886845">
    <property type="component" value="Unassembled WGS sequence"/>
</dbReference>
<dbReference type="AlphaFoldDB" id="A0A9D1T2M2"/>
<dbReference type="SUPFAM" id="SSF53300">
    <property type="entry name" value="vWA-like"/>
    <property type="match status" value="1"/>
</dbReference>
<dbReference type="SMART" id="SM00327">
    <property type="entry name" value="VWA"/>
    <property type="match status" value="1"/>
</dbReference>
<evidence type="ECO:0000313" key="4">
    <source>
        <dbReference type="Proteomes" id="UP000886845"/>
    </source>
</evidence>
<dbReference type="InterPro" id="IPR036465">
    <property type="entry name" value="vWFA_dom_sf"/>
</dbReference>
<feature type="domain" description="VWFA" evidence="2">
    <location>
        <begin position="160"/>
        <end position="343"/>
    </location>
</feature>
<dbReference type="Gene3D" id="3.40.50.410">
    <property type="entry name" value="von Willebrand factor, type A domain"/>
    <property type="match status" value="1"/>
</dbReference>
<accession>A0A9D1T2M2</accession>
<sequence>PPEAAIPEAPRAPDFPLPDLTGTVGAAPAPRWSLDAPRAAAPTAPALADALAGGPVPDAPRVPTPVPGAAPALGPDAPVAPLPAPTPARGVTPNAAAISARALADALAKPEAAAPVFREIDDRLALALSVQDSPADPDHRYFRLDIRRRPDSPLPIMPKDVLIVQDVSGSIGADRLAAAKRVLKAALANTLRQGDRFIVFAFRHNTLTPSDAWRPYDADSKAYADAFIDSLRAVGNTDILNLLTDILNLPADPARPLIAVLVSDGDPTVGDTRTAHIISEFSGKNDGRIAIYAFATGASGKRTSHYDPYFLDLLSYANRGESVTASGDVAALADELAPLFDSIRHPVLKDPVLTFDSASGGEVHPRHLTHLFADRPLIVYGRVPKSAKTVTCQLRGQAADDAYDAVFTFDLADAPRADHDLRADWARRALFDLLVDYEANPSEALLRRIGDFAARHGLPNPYRR</sequence>
<gene>
    <name evidence="3" type="ORF">IAC79_05670</name>
</gene>
<feature type="compositionally biased region" description="Low complexity" evidence="1">
    <location>
        <begin position="34"/>
        <end position="52"/>
    </location>
</feature>
<comment type="caution">
    <text evidence="3">The sequence shown here is derived from an EMBL/GenBank/DDBJ whole genome shotgun (WGS) entry which is preliminary data.</text>
</comment>
<feature type="region of interest" description="Disordered" evidence="1">
    <location>
        <begin position="1"/>
        <end position="73"/>
    </location>
</feature>
<evidence type="ECO:0000256" key="1">
    <source>
        <dbReference type="SAM" id="MobiDB-lite"/>
    </source>
</evidence>
<dbReference type="Pfam" id="PF13768">
    <property type="entry name" value="VWA_3"/>
    <property type="match status" value="1"/>
</dbReference>
<organism evidence="3 4">
    <name type="scientific">Candidatus Spyradenecus faecavium</name>
    <dbReference type="NCBI Taxonomy" id="2840947"/>
    <lineage>
        <taxon>Bacteria</taxon>
        <taxon>Pseudomonadati</taxon>
        <taxon>Lentisphaerota</taxon>
        <taxon>Lentisphaeria</taxon>
        <taxon>Lentisphaerales</taxon>
        <taxon>Lentisphaeraceae</taxon>
        <taxon>Lentisphaeraceae incertae sedis</taxon>
        <taxon>Candidatus Spyradenecus</taxon>
    </lineage>
</organism>
<protein>
    <recommendedName>
        <fullName evidence="2">VWFA domain-containing protein</fullName>
    </recommendedName>
</protein>
<dbReference type="InterPro" id="IPR002035">
    <property type="entry name" value="VWF_A"/>
</dbReference>
<name>A0A9D1T2M2_9BACT</name>
<dbReference type="EMBL" id="DVOR01000181">
    <property type="protein sequence ID" value="HIV09580.1"/>
    <property type="molecule type" value="Genomic_DNA"/>
</dbReference>
<dbReference type="PANTHER" id="PTHR10338:SF108">
    <property type="entry name" value="INTER-ALPHA-TRYPSIN INHIBITOR HEAVY CHAIN H4-LIKE PROTEIN"/>
    <property type="match status" value="1"/>
</dbReference>
<reference evidence="3" key="1">
    <citation type="submission" date="2020-10" db="EMBL/GenBank/DDBJ databases">
        <authorList>
            <person name="Gilroy R."/>
        </authorList>
    </citation>
    <scope>NUCLEOTIDE SEQUENCE</scope>
    <source>
        <strain evidence="3">35461</strain>
    </source>
</reference>
<dbReference type="InterPro" id="IPR050934">
    <property type="entry name" value="ITIH"/>
</dbReference>
<feature type="compositionally biased region" description="Pro residues" evidence="1">
    <location>
        <begin position="57"/>
        <end position="68"/>
    </location>
</feature>
<reference evidence="3" key="2">
    <citation type="journal article" date="2021" name="PeerJ">
        <title>Extensive microbial diversity within the chicken gut microbiome revealed by metagenomics and culture.</title>
        <authorList>
            <person name="Gilroy R."/>
            <person name="Ravi A."/>
            <person name="Getino M."/>
            <person name="Pursley I."/>
            <person name="Horton D.L."/>
            <person name="Alikhan N.F."/>
            <person name="Baker D."/>
            <person name="Gharbi K."/>
            <person name="Hall N."/>
            <person name="Watson M."/>
            <person name="Adriaenssens E.M."/>
            <person name="Foster-Nyarko E."/>
            <person name="Jarju S."/>
            <person name="Secka A."/>
            <person name="Antonio M."/>
            <person name="Oren A."/>
            <person name="Chaudhuri R.R."/>
            <person name="La Ragione R."/>
            <person name="Hildebrand F."/>
            <person name="Pallen M.J."/>
        </authorList>
    </citation>
    <scope>NUCLEOTIDE SEQUENCE</scope>
    <source>
        <strain evidence="3">35461</strain>
    </source>
</reference>
<dbReference type="PROSITE" id="PS50234">
    <property type="entry name" value="VWFA"/>
    <property type="match status" value="1"/>
</dbReference>
<proteinExistence type="predicted"/>
<evidence type="ECO:0000313" key="3">
    <source>
        <dbReference type="EMBL" id="HIV09580.1"/>
    </source>
</evidence>